<evidence type="ECO:0000256" key="2">
    <source>
        <dbReference type="ARBA" id="ARBA00022481"/>
    </source>
</evidence>
<dbReference type="InterPro" id="IPR004089">
    <property type="entry name" value="MCPsignal_dom"/>
</dbReference>
<dbReference type="RefSeq" id="WP_095420162.1">
    <property type="nucleotide sequence ID" value="NZ_CP022989.1"/>
</dbReference>
<keyword evidence="5" id="KW-1133">Transmembrane helix</keyword>
<evidence type="ECO:0000256" key="4">
    <source>
        <dbReference type="PROSITE-ProRule" id="PRU00284"/>
    </source>
</evidence>
<dbReference type="SMART" id="SM00283">
    <property type="entry name" value="MA"/>
    <property type="match status" value="1"/>
</dbReference>
<protein>
    <submittedName>
        <fullName evidence="7">Methyl-accepting chemotaxis protein</fullName>
    </submittedName>
</protein>
<evidence type="ECO:0000259" key="6">
    <source>
        <dbReference type="PROSITE" id="PS50111"/>
    </source>
</evidence>
<proteinExistence type="inferred from homology"/>
<dbReference type="SUPFAM" id="SSF58104">
    <property type="entry name" value="Methyl-accepting chemotaxis protein (MCP) signaling domain"/>
    <property type="match status" value="1"/>
</dbReference>
<evidence type="ECO:0000313" key="7">
    <source>
        <dbReference type="EMBL" id="ASW00210.1"/>
    </source>
</evidence>
<keyword evidence="4" id="KW-0807">Transducer</keyword>
<dbReference type="Pfam" id="PF00015">
    <property type="entry name" value="MCPsignal"/>
    <property type="match status" value="1"/>
</dbReference>
<keyword evidence="8" id="KW-1185">Reference proteome</keyword>
<dbReference type="KEGG" id="parb:CJU94_00595"/>
<dbReference type="GO" id="GO:0005886">
    <property type="term" value="C:plasma membrane"/>
    <property type="evidence" value="ECO:0007669"/>
    <property type="project" value="TreeGrafter"/>
</dbReference>
<dbReference type="GO" id="GO:0004888">
    <property type="term" value="F:transmembrane signaling receptor activity"/>
    <property type="evidence" value="ECO:0007669"/>
    <property type="project" value="InterPro"/>
</dbReference>
<organism evidence="7 8">
    <name type="scientific">Paraburkholderia aromaticivorans</name>
    <dbReference type="NCBI Taxonomy" id="2026199"/>
    <lineage>
        <taxon>Bacteria</taxon>
        <taxon>Pseudomonadati</taxon>
        <taxon>Pseudomonadota</taxon>
        <taxon>Betaproteobacteria</taxon>
        <taxon>Burkholderiales</taxon>
        <taxon>Burkholderiaceae</taxon>
        <taxon>Paraburkholderia</taxon>
    </lineage>
</organism>
<dbReference type="Proteomes" id="UP000215158">
    <property type="component" value="Chromosome 1"/>
</dbReference>
<keyword evidence="5" id="KW-0812">Transmembrane</keyword>
<dbReference type="Gene3D" id="1.10.287.950">
    <property type="entry name" value="Methyl-accepting chemotaxis protein"/>
    <property type="match status" value="1"/>
</dbReference>
<sequence>MSKLTVKSRLLIVTTAVAAILIAVGVAGLFGMTQGTNALKNVFEGSAKALQTISAIDELVGETHFSVSDAVLDPSAAKTQAVTEATARRIEKIDHLIDSFLSYQLVGDEKKLAAQFVSNWRTLRDKGFKPVAQLLQANNLSEAQWVVTQTIEPTASAVKAEGAQLRELQLVAAQGEYDRAMNTSRVVQWVVAASIAIGVGIVALLCTSMARMLFLQLGGEPAVAASIAHRVSEGDLSVVVPVKHGDTHSVMYAMSLMRSRLASMIGGIQSSTDTIATTTSAISAGNTALSSRTEEQAASIEQTSASMEQLASTVKANADHARQARELANVASDKAHEGDRAAADAVRRMQSLAQRSAQIREITSVIEGISFQTNLLALNAAVEAARAGTQGRGFAVVAQEVRGLAERSSKAAKEIAALIRDVTTEVDSSGTAVKVAGETIVELLGSVTGVSELVEAIAHASREQSAGIDQINAAVSLMDHMTQQNSALVQDSVSAANALEIQAQQLRQAVQTFQL</sequence>
<dbReference type="GO" id="GO:0007165">
    <property type="term" value="P:signal transduction"/>
    <property type="evidence" value="ECO:0007669"/>
    <property type="project" value="UniProtKB-KW"/>
</dbReference>
<dbReference type="Pfam" id="PF12729">
    <property type="entry name" value="4HB_MCP_1"/>
    <property type="match status" value="1"/>
</dbReference>
<evidence type="ECO:0000256" key="1">
    <source>
        <dbReference type="ARBA" id="ARBA00004370"/>
    </source>
</evidence>
<gene>
    <name evidence="7" type="ORF">CJU94_00595</name>
</gene>
<comment type="subcellular location">
    <subcellularLocation>
        <location evidence="1">Membrane</location>
    </subcellularLocation>
</comment>
<dbReference type="PANTHER" id="PTHR43531">
    <property type="entry name" value="PROTEIN ICFG"/>
    <property type="match status" value="1"/>
</dbReference>
<dbReference type="CDD" id="cd11386">
    <property type="entry name" value="MCP_signal"/>
    <property type="match status" value="1"/>
</dbReference>
<feature type="transmembrane region" description="Helical" evidence="5">
    <location>
        <begin position="186"/>
        <end position="206"/>
    </location>
</feature>
<evidence type="ECO:0000256" key="5">
    <source>
        <dbReference type="SAM" id="Phobius"/>
    </source>
</evidence>
<evidence type="ECO:0000256" key="3">
    <source>
        <dbReference type="ARBA" id="ARBA00029447"/>
    </source>
</evidence>
<evidence type="ECO:0000313" key="8">
    <source>
        <dbReference type="Proteomes" id="UP000215158"/>
    </source>
</evidence>
<dbReference type="InterPro" id="IPR051310">
    <property type="entry name" value="MCP_chemotaxis"/>
</dbReference>
<dbReference type="FunFam" id="1.10.287.950:FF:000001">
    <property type="entry name" value="Methyl-accepting chemotaxis sensory transducer"/>
    <property type="match status" value="1"/>
</dbReference>
<name>A0A248VPA8_9BURK</name>
<accession>A0A248VPA8</accession>
<dbReference type="PANTHER" id="PTHR43531:SF14">
    <property type="entry name" value="METHYL-ACCEPTING CHEMOTAXIS PROTEIN I-RELATED"/>
    <property type="match status" value="1"/>
</dbReference>
<keyword evidence="2" id="KW-0488">Methylation</keyword>
<comment type="similarity">
    <text evidence="3">Belongs to the methyl-accepting chemotaxis (MCP) protein family.</text>
</comment>
<dbReference type="AlphaFoldDB" id="A0A248VPA8"/>
<dbReference type="InterPro" id="IPR004090">
    <property type="entry name" value="Chemotax_Me-accpt_rcpt"/>
</dbReference>
<dbReference type="PRINTS" id="PR00260">
    <property type="entry name" value="CHEMTRNSDUCR"/>
</dbReference>
<dbReference type="EMBL" id="CP022989">
    <property type="protein sequence ID" value="ASW00210.1"/>
    <property type="molecule type" value="Genomic_DNA"/>
</dbReference>
<reference evidence="7 8" key="1">
    <citation type="submission" date="2017-08" db="EMBL/GenBank/DDBJ databases">
        <title>Identification and genetic characteristics of simultaneous BTEX- and naphthalene-degrading Paraburkholderia sp. BN5 isolated from petroleum-contaminated soil.</title>
        <authorList>
            <person name="Lee Y."/>
            <person name="Jeon C.O."/>
        </authorList>
    </citation>
    <scope>NUCLEOTIDE SEQUENCE [LARGE SCALE GENOMIC DNA]</scope>
    <source>
        <strain evidence="7 8">BN5</strain>
    </source>
</reference>
<dbReference type="GO" id="GO:0006935">
    <property type="term" value="P:chemotaxis"/>
    <property type="evidence" value="ECO:0007669"/>
    <property type="project" value="InterPro"/>
</dbReference>
<dbReference type="PROSITE" id="PS50111">
    <property type="entry name" value="CHEMOTAXIS_TRANSDUC_2"/>
    <property type="match status" value="1"/>
</dbReference>
<keyword evidence="5" id="KW-0472">Membrane</keyword>
<dbReference type="OrthoDB" id="9035482at2"/>
<dbReference type="InterPro" id="IPR024478">
    <property type="entry name" value="HlyB_4HB_MCP"/>
</dbReference>
<feature type="domain" description="Methyl-accepting transducer" evidence="6">
    <location>
        <begin position="271"/>
        <end position="500"/>
    </location>
</feature>